<dbReference type="RefSeq" id="WP_035593824.1">
    <property type="nucleotide sequence ID" value="NZ_ARYM01000002.1"/>
</dbReference>
<organism evidence="1 2">
    <name type="scientific">Hyphomonas polymorpha PS728</name>
    <dbReference type="NCBI Taxonomy" id="1280954"/>
    <lineage>
        <taxon>Bacteria</taxon>
        <taxon>Pseudomonadati</taxon>
        <taxon>Pseudomonadota</taxon>
        <taxon>Alphaproteobacteria</taxon>
        <taxon>Hyphomonadales</taxon>
        <taxon>Hyphomonadaceae</taxon>
        <taxon>Hyphomonas</taxon>
    </lineage>
</organism>
<keyword evidence="2" id="KW-1185">Reference proteome</keyword>
<gene>
    <name evidence="1" type="ORF">HPO_01842</name>
</gene>
<protein>
    <submittedName>
        <fullName evidence="1">Uncharacterized protein</fullName>
    </submittedName>
</protein>
<dbReference type="Proteomes" id="UP000027100">
    <property type="component" value="Unassembled WGS sequence"/>
</dbReference>
<comment type="caution">
    <text evidence="1">The sequence shown here is derived from an EMBL/GenBank/DDBJ whole genome shotgun (WGS) entry which is preliminary data.</text>
</comment>
<dbReference type="AlphaFoldDB" id="A0A062VPB8"/>
<reference evidence="1 2" key="1">
    <citation type="journal article" date="2014" name="Antonie Van Leeuwenhoek">
        <title>Hyphomonas beringensis sp. nov. and Hyphomonas chukchiensis sp. nov., isolated from surface seawater of the Bering Sea and Chukchi Sea.</title>
        <authorList>
            <person name="Li C."/>
            <person name="Lai Q."/>
            <person name="Li G."/>
            <person name="Dong C."/>
            <person name="Wang J."/>
            <person name="Liao Y."/>
            <person name="Shao Z."/>
        </authorList>
    </citation>
    <scope>NUCLEOTIDE SEQUENCE [LARGE SCALE GENOMIC DNA]</scope>
    <source>
        <strain evidence="1 2">PS728</strain>
    </source>
</reference>
<evidence type="ECO:0000313" key="2">
    <source>
        <dbReference type="Proteomes" id="UP000027100"/>
    </source>
</evidence>
<evidence type="ECO:0000313" key="1">
    <source>
        <dbReference type="EMBL" id="KDA00116.1"/>
    </source>
</evidence>
<dbReference type="PATRIC" id="fig|1280954.3.peg.378"/>
<name>A0A062VPB8_9PROT</name>
<proteinExistence type="predicted"/>
<sequence length="417" mass="46564">MLNWFSKGKGREAPAATSKEHWRQVIGDLEYLQKVHARSHPWLAGMEPGATDADFTEQFLVHFHQSMTAAGITSLPLDAWRKEMEPGFRARPFSRYEDPLTHFWLQQMQGQLEQSCQRLKIGLPKQPVFGSLQTGRVNGVAADVDNPSYYLILIDDGIMGFANLLSKVAAVSFPVTQAEDGNLNFATDRDSVVRQRLQSPETGMRFFDLLTAYAVQGAPHAAQSYLMTTHHTHLVGVFRDAMEFFIFGHEYGHCAAGHLQGAPRMSLSMAAEGNGEGGEIELRMPESWEKELEADYIGLALAMDVMRARGYSPNLSYAGVELVFTGVDYMQRTLSILEHGVEQERLLDTHPPALIRREVMRQNALGLLGEEAGSVAGDLADIVNDTLEYHWRAVAPALARMHADGYRPHARWLQKAQ</sequence>
<dbReference type="EMBL" id="ARYM01000002">
    <property type="protein sequence ID" value="KDA00116.1"/>
    <property type="molecule type" value="Genomic_DNA"/>
</dbReference>
<dbReference type="OrthoDB" id="7593190at2"/>
<accession>A0A062VPB8</accession>